<keyword evidence="1" id="KW-0812">Transmembrane</keyword>
<sequence>MEYLPHLQALLLLGGVLLVITALVKYIARTKNYNAVWQVFVNKLNDMAIGEFKLFRMGVLFLFIGILVRIANLIIFGP</sequence>
<evidence type="ECO:0000256" key="1">
    <source>
        <dbReference type="SAM" id="Phobius"/>
    </source>
</evidence>
<feature type="transmembrane region" description="Helical" evidence="1">
    <location>
        <begin position="54"/>
        <end position="76"/>
    </location>
</feature>
<reference evidence="2" key="2">
    <citation type="submission" date="2023-01" db="EMBL/GenBank/DDBJ databases">
        <title>Draft genome sequence of Paraferrimonas sedimenticola strain NBRC 101628.</title>
        <authorList>
            <person name="Sun Q."/>
            <person name="Mori K."/>
        </authorList>
    </citation>
    <scope>NUCLEOTIDE SEQUENCE</scope>
    <source>
        <strain evidence="2">NBRC 101628</strain>
    </source>
</reference>
<dbReference type="RefSeq" id="WP_095503997.1">
    <property type="nucleotide sequence ID" value="NZ_BSNC01000005.1"/>
</dbReference>
<organism evidence="2 3">
    <name type="scientific">Paraferrimonas sedimenticola</name>
    <dbReference type="NCBI Taxonomy" id="375674"/>
    <lineage>
        <taxon>Bacteria</taxon>
        <taxon>Pseudomonadati</taxon>
        <taxon>Pseudomonadota</taxon>
        <taxon>Gammaproteobacteria</taxon>
        <taxon>Alteromonadales</taxon>
        <taxon>Ferrimonadaceae</taxon>
        <taxon>Paraferrimonas</taxon>
    </lineage>
</organism>
<accession>A0AA37RXD0</accession>
<proteinExistence type="predicted"/>
<gene>
    <name evidence="2" type="ORF">GCM10007895_19800</name>
</gene>
<name>A0AA37RXD0_9GAMM</name>
<evidence type="ECO:0000313" key="3">
    <source>
        <dbReference type="Proteomes" id="UP001161422"/>
    </source>
</evidence>
<dbReference type="AlphaFoldDB" id="A0AA37RXD0"/>
<keyword evidence="3" id="KW-1185">Reference proteome</keyword>
<feature type="transmembrane region" description="Helical" evidence="1">
    <location>
        <begin position="6"/>
        <end position="28"/>
    </location>
</feature>
<reference evidence="2" key="1">
    <citation type="journal article" date="2014" name="Int. J. Syst. Evol. Microbiol.">
        <title>Complete genome sequence of Corynebacterium casei LMG S-19264T (=DSM 44701T), isolated from a smear-ripened cheese.</title>
        <authorList>
            <consortium name="US DOE Joint Genome Institute (JGI-PGF)"/>
            <person name="Walter F."/>
            <person name="Albersmeier A."/>
            <person name="Kalinowski J."/>
            <person name="Ruckert C."/>
        </authorList>
    </citation>
    <scope>NUCLEOTIDE SEQUENCE</scope>
    <source>
        <strain evidence="2">NBRC 101628</strain>
    </source>
</reference>
<dbReference type="EMBL" id="BSNC01000005">
    <property type="protein sequence ID" value="GLP96674.1"/>
    <property type="molecule type" value="Genomic_DNA"/>
</dbReference>
<protein>
    <submittedName>
        <fullName evidence="2">Uncharacterized protein</fullName>
    </submittedName>
</protein>
<comment type="caution">
    <text evidence="2">The sequence shown here is derived from an EMBL/GenBank/DDBJ whole genome shotgun (WGS) entry which is preliminary data.</text>
</comment>
<evidence type="ECO:0000313" key="2">
    <source>
        <dbReference type="EMBL" id="GLP96674.1"/>
    </source>
</evidence>
<dbReference type="Proteomes" id="UP001161422">
    <property type="component" value="Unassembled WGS sequence"/>
</dbReference>
<keyword evidence="1" id="KW-1133">Transmembrane helix</keyword>
<keyword evidence="1" id="KW-0472">Membrane</keyword>